<keyword evidence="1" id="KW-0732">Signal</keyword>
<organism evidence="2 3">
    <name type="scientific">Mizuhopecten yessoensis</name>
    <name type="common">Japanese scallop</name>
    <name type="synonym">Patinopecten yessoensis</name>
    <dbReference type="NCBI Taxonomy" id="6573"/>
    <lineage>
        <taxon>Eukaryota</taxon>
        <taxon>Metazoa</taxon>
        <taxon>Spiralia</taxon>
        <taxon>Lophotrochozoa</taxon>
        <taxon>Mollusca</taxon>
        <taxon>Bivalvia</taxon>
        <taxon>Autobranchia</taxon>
        <taxon>Pteriomorphia</taxon>
        <taxon>Pectinida</taxon>
        <taxon>Pectinoidea</taxon>
        <taxon>Pectinidae</taxon>
        <taxon>Mizuhopecten</taxon>
    </lineage>
</organism>
<dbReference type="InterPro" id="IPR007884">
    <property type="entry name" value="METL9"/>
</dbReference>
<dbReference type="AlphaFoldDB" id="A0A210QH13"/>
<dbReference type="EMBL" id="NEDP02003738">
    <property type="protein sequence ID" value="OWF48006.1"/>
    <property type="molecule type" value="Genomic_DNA"/>
</dbReference>
<reference evidence="2 3" key="1">
    <citation type="journal article" date="2017" name="Nat. Ecol. Evol.">
        <title>Scallop genome provides insights into evolution of bilaterian karyotype and development.</title>
        <authorList>
            <person name="Wang S."/>
            <person name="Zhang J."/>
            <person name="Jiao W."/>
            <person name="Li J."/>
            <person name="Xun X."/>
            <person name="Sun Y."/>
            <person name="Guo X."/>
            <person name="Huan P."/>
            <person name="Dong B."/>
            <person name="Zhang L."/>
            <person name="Hu X."/>
            <person name="Sun X."/>
            <person name="Wang J."/>
            <person name="Zhao C."/>
            <person name="Wang Y."/>
            <person name="Wang D."/>
            <person name="Huang X."/>
            <person name="Wang R."/>
            <person name="Lv J."/>
            <person name="Li Y."/>
            <person name="Zhang Z."/>
            <person name="Liu B."/>
            <person name="Lu W."/>
            <person name="Hui Y."/>
            <person name="Liang J."/>
            <person name="Zhou Z."/>
            <person name="Hou R."/>
            <person name="Li X."/>
            <person name="Liu Y."/>
            <person name="Li H."/>
            <person name="Ning X."/>
            <person name="Lin Y."/>
            <person name="Zhao L."/>
            <person name="Xing Q."/>
            <person name="Dou J."/>
            <person name="Li Y."/>
            <person name="Mao J."/>
            <person name="Guo H."/>
            <person name="Dou H."/>
            <person name="Li T."/>
            <person name="Mu C."/>
            <person name="Jiang W."/>
            <person name="Fu Q."/>
            <person name="Fu X."/>
            <person name="Miao Y."/>
            <person name="Liu J."/>
            <person name="Yu Q."/>
            <person name="Li R."/>
            <person name="Liao H."/>
            <person name="Li X."/>
            <person name="Kong Y."/>
            <person name="Jiang Z."/>
            <person name="Chourrout D."/>
            <person name="Li R."/>
            <person name="Bao Z."/>
        </authorList>
    </citation>
    <scope>NUCLEOTIDE SEQUENCE [LARGE SCALE GENOMIC DNA]</scope>
    <source>
        <strain evidence="2 3">PY_sf001</strain>
    </source>
</reference>
<protein>
    <submittedName>
        <fullName evidence="2">Methyltransferase-like protein 9</fullName>
    </submittedName>
</protein>
<keyword evidence="2" id="KW-0489">Methyltransferase</keyword>
<comment type="caution">
    <text evidence="2">The sequence shown here is derived from an EMBL/GenBank/DDBJ whole genome shotgun (WGS) entry which is preliminary data.</text>
</comment>
<dbReference type="SUPFAM" id="SSF53335">
    <property type="entry name" value="S-adenosyl-L-methionine-dependent methyltransferases"/>
    <property type="match status" value="1"/>
</dbReference>
<dbReference type="GO" id="GO:0106370">
    <property type="term" value="F:protein-L-histidine N-pros-methyltransferase activity"/>
    <property type="evidence" value="ECO:0007669"/>
    <property type="project" value="InterPro"/>
</dbReference>
<evidence type="ECO:0000256" key="1">
    <source>
        <dbReference type="SAM" id="SignalP"/>
    </source>
</evidence>
<dbReference type="Pfam" id="PF05219">
    <property type="entry name" value="DREV"/>
    <property type="match status" value="1"/>
</dbReference>
<dbReference type="OrthoDB" id="199041at2759"/>
<feature type="chain" id="PRO_5012826526" evidence="1">
    <location>
        <begin position="17"/>
        <end position="322"/>
    </location>
</feature>
<keyword evidence="2" id="KW-0808">Transferase</keyword>
<dbReference type="Proteomes" id="UP000242188">
    <property type="component" value="Unassembled WGS sequence"/>
</dbReference>
<name>A0A210QH13_MIZYE</name>
<dbReference type="GO" id="GO:0032259">
    <property type="term" value="P:methylation"/>
    <property type="evidence" value="ECO:0007669"/>
    <property type="project" value="UniProtKB-KW"/>
</dbReference>
<dbReference type="Gene3D" id="3.40.50.150">
    <property type="entry name" value="Vaccinia Virus protein VP39"/>
    <property type="match status" value="1"/>
</dbReference>
<dbReference type="InterPro" id="IPR029063">
    <property type="entry name" value="SAM-dependent_MTases_sf"/>
</dbReference>
<dbReference type="PANTHER" id="PTHR12890">
    <property type="entry name" value="DREV PROTEIN"/>
    <property type="match status" value="1"/>
</dbReference>
<evidence type="ECO:0000313" key="2">
    <source>
        <dbReference type="EMBL" id="OWF48006.1"/>
    </source>
</evidence>
<gene>
    <name evidence="2" type="ORF">KP79_PYT13917</name>
</gene>
<feature type="signal peptide" evidence="1">
    <location>
        <begin position="1"/>
        <end position="16"/>
    </location>
</feature>
<keyword evidence="3" id="KW-1185">Reference proteome</keyword>
<evidence type="ECO:0000313" key="3">
    <source>
        <dbReference type="Proteomes" id="UP000242188"/>
    </source>
</evidence>
<proteinExistence type="predicted"/>
<accession>A0A210QH13</accession>
<sequence>MVGLILFLSFLHVCFPLVPGMAEEGFTPARHLRSPMLRAVYNRLQEDQRHQNDQHEYWYAINTTELPEDLCKKAIQFYQDEDTSNFLDNCYEKADWIFTQISHSLSKSLLSWFMTGTSVNGLLQRGSMFVFSDSQLQQLLQIDDSYRGRSMIDLGAGDGLVTDKMAKYFETVYATEVSTPMRWRLQNKGYTVLEIDQWGDGSMKYDLIGCLNLLDRCDKPITILHTIRKSLTPSGRAIVAVVLPFRPYVEQGTTDHKPTENIMIQGKTFEDQCKSFVESVFEPAGFEVEKFSRLPYLCEGDMHQSFYMLQDAVFVLKLKEEG</sequence>
<dbReference type="PANTHER" id="PTHR12890:SF0">
    <property type="entry name" value="PROTEIN-L-HISTIDINE N-PROS-METHYLTRANSFERASE"/>
    <property type="match status" value="1"/>
</dbReference>
<dbReference type="STRING" id="6573.A0A210QH13"/>